<dbReference type="AlphaFoldDB" id="A0AAW1TAB9"/>
<evidence type="ECO:0000256" key="1">
    <source>
        <dbReference type="PROSITE-ProRule" id="PRU00848"/>
    </source>
</evidence>
<sequence>MDIGCNDGRLTLTMASKYGCASMLGLDIDASLIKQACRALHRARATAREKRMQLMKPQHRQQGHASQSMSARRKAASTACQALSNTCFQAGDAVGHAGEPGTLDMVTCFSVTKWVHLNQAPALAVLPQCLQKEGQGGSRLSTAGGASDPA</sequence>
<dbReference type="SUPFAM" id="SSF53335">
    <property type="entry name" value="S-adenosyl-L-methionine-dependent methyltransferases"/>
    <property type="match status" value="1"/>
</dbReference>
<reference evidence="4 5" key="1">
    <citation type="journal article" date="2024" name="Nat. Commun.">
        <title>Phylogenomics reveals the evolutionary origins of lichenization in chlorophyte algae.</title>
        <authorList>
            <person name="Puginier C."/>
            <person name="Libourel C."/>
            <person name="Otte J."/>
            <person name="Skaloud P."/>
            <person name="Haon M."/>
            <person name="Grisel S."/>
            <person name="Petersen M."/>
            <person name="Berrin J.G."/>
            <person name="Delaux P.M."/>
            <person name="Dal Grande F."/>
            <person name="Keller J."/>
        </authorList>
    </citation>
    <scope>NUCLEOTIDE SEQUENCE [LARGE SCALE GENOMIC DNA]</scope>
    <source>
        <strain evidence="4 5">SAG 2523</strain>
    </source>
</reference>
<dbReference type="CDD" id="cd02440">
    <property type="entry name" value="AdoMet_MTases"/>
    <property type="match status" value="1"/>
</dbReference>
<dbReference type="GO" id="GO:0008173">
    <property type="term" value="F:RNA methyltransferase activity"/>
    <property type="evidence" value="ECO:0007669"/>
    <property type="project" value="UniProtKB-UniRule"/>
</dbReference>
<dbReference type="GO" id="GO:0017069">
    <property type="term" value="F:snRNA binding"/>
    <property type="evidence" value="ECO:0007669"/>
    <property type="project" value="TreeGrafter"/>
</dbReference>
<organism evidence="4 5">
    <name type="scientific">Apatococcus fuscideae</name>
    <dbReference type="NCBI Taxonomy" id="2026836"/>
    <lineage>
        <taxon>Eukaryota</taxon>
        <taxon>Viridiplantae</taxon>
        <taxon>Chlorophyta</taxon>
        <taxon>core chlorophytes</taxon>
        <taxon>Trebouxiophyceae</taxon>
        <taxon>Chlorellales</taxon>
        <taxon>Chlorellaceae</taxon>
        <taxon>Apatococcus</taxon>
    </lineage>
</organism>
<gene>
    <name evidence="4" type="ORF">WJX84_003958</name>
</gene>
<dbReference type="Proteomes" id="UP001485043">
    <property type="component" value="Unassembled WGS sequence"/>
</dbReference>
<protein>
    <recommendedName>
        <fullName evidence="2">RNA methyltransferase</fullName>
        <ecNumber evidence="2">2.1.1.-</ecNumber>
    </recommendedName>
</protein>
<keyword evidence="2" id="KW-0808">Transferase</keyword>
<name>A0AAW1TAB9_9CHLO</name>
<dbReference type="PROSITE" id="PS51515">
    <property type="entry name" value="BIN3_SAM"/>
    <property type="match status" value="1"/>
</dbReference>
<dbReference type="EC" id="2.1.1.-" evidence="2"/>
<accession>A0AAW1TAB9</accession>
<dbReference type="Gene3D" id="3.40.50.150">
    <property type="entry name" value="Vaccinia Virus protein VP39"/>
    <property type="match status" value="1"/>
</dbReference>
<proteinExistence type="inferred from homology"/>
<dbReference type="GO" id="GO:0040031">
    <property type="term" value="P:snRNA modification"/>
    <property type="evidence" value="ECO:0007669"/>
    <property type="project" value="TreeGrafter"/>
</dbReference>
<keyword evidence="1 2" id="KW-0949">S-adenosyl-L-methionine</keyword>
<evidence type="ECO:0000259" key="3">
    <source>
        <dbReference type="PROSITE" id="PS51515"/>
    </source>
</evidence>
<evidence type="ECO:0000313" key="5">
    <source>
        <dbReference type="Proteomes" id="UP001485043"/>
    </source>
</evidence>
<dbReference type="InterPro" id="IPR024160">
    <property type="entry name" value="BIN3_SAM-bd_dom"/>
</dbReference>
<evidence type="ECO:0000313" key="4">
    <source>
        <dbReference type="EMBL" id="KAK9865768.1"/>
    </source>
</evidence>
<dbReference type="GO" id="GO:0008171">
    <property type="term" value="F:O-methyltransferase activity"/>
    <property type="evidence" value="ECO:0007669"/>
    <property type="project" value="UniProtKB-UniRule"/>
</dbReference>
<dbReference type="EMBL" id="JALJOV010000218">
    <property type="protein sequence ID" value="KAK9865768.1"/>
    <property type="molecule type" value="Genomic_DNA"/>
</dbReference>
<dbReference type="PANTHER" id="PTHR12315:SF0">
    <property type="entry name" value="7SK SNRNA METHYLPHOSPHATE CAPPING ENZYME"/>
    <property type="match status" value="1"/>
</dbReference>
<dbReference type="PANTHER" id="PTHR12315">
    <property type="entry name" value="BICOID-INTERACTING PROTEIN RELATED"/>
    <property type="match status" value="1"/>
</dbReference>
<comment type="caution">
    <text evidence="4">The sequence shown here is derived from an EMBL/GenBank/DDBJ whole genome shotgun (WGS) entry which is preliminary data.</text>
</comment>
<keyword evidence="2" id="KW-0489">Methyltransferase</keyword>
<feature type="domain" description="Bin3-type SAM" evidence="3">
    <location>
        <begin position="1"/>
        <end position="118"/>
    </location>
</feature>
<evidence type="ECO:0000256" key="2">
    <source>
        <dbReference type="RuleBase" id="RU367087"/>
    </source>
</evidence>
<comment type="similarity">
    <text evidence="2">Belongs to the methyltransferase superfamily.</text>
</comment>
<keyword evidence="5" id="KW-1185">Reference proteome</keyword>
<dbReference type="InterPro" id="IPR039772">
    <property type="entry name" value="Bin3-like"/>
</dbReference>
<dbReference type="InterPro" id="IPR029063">
    <property type="entry name" value="SAM-dependent_MTases_sf"/>
</dbReference>
<dbReference type="GO" id="GO:0032259">
    <property type="term" value="P:methylation"/>
    <property type="evidence" value="ECO:0007669"/>
    <property type="project" value="UniProtKB-KW"/>
</dbReference>